<dbReference type="Pfam" id="PF17645">
    <property type="entry name" value="Amdase"/>
    <property type="match status" value="1"/>
</dbReference>
<evidence type="ECO:0000313" key="2">
    <source>
        <dbReference type="Proteomes" id="UP000642993"/>
    </source>
</evidence>
<dbReference type="Proteomes" id="UP000642993">
    <property type="component" value="Unassembled WGS sequence"/>
</dbReference>
<dbReference type="PANTHER" id="PTHR40267:SF1">
    <property type="entry name" value="BLR3294 PROTEIN"/>
    <property type="match status" value="1"/>
</dbReference>
<accession>A0A927JCE8</accession>
<dbReference type="RefSeq" id="WP_192038549.1">
    <property type="nucleotide sequence ID" value="NZ_JACYWE010000003.1"/>
</dbReference>
<sequence length="253" mass="26189">MSTTTATALGFIYPDHAAEDDYPLAERLLREAGTDVTLRVEHIYGTDLHAVPELLDLGSPDKLAHGASLLASSHPAAVIWACTSGSFVYGTGGAPGQVEGLAEAAGTAASSTSYAFVHAAQSLGITKVAVAASYPDDVARLFVEFLAAAGIEVVRMSSAGIDTAAEVGTLAPDQVLDLATSNDHADAQALLIPDTAMHTIGGLPRLESTLGKPVLTANQVTIWEALRLAGITAVQPALGTLFQERPHHDDVRS</sequence>
<dbReference type="PIRSF" id="PIRSF015736">
    <property type="entry name" value="MI"/>
    <property type="match status" value="1"/>
</dbReference>
<evidence type="ECO:0000313" key="1">
    <source>
        <dbReference type="EMBL" id="MBD8506072.1"/>
    </source>
</evidence>
<reference evidence="1" key="1">
    <citation type="submission" date="2020-09" db="EMBL/GenBank/DDBJ databases">
        <title>Hoyosella lacisalsi sp. nov., a halotolerant actinobacterium isolated from soil of Lake Gudzhirganskoe.</title>
        <authorList>
            <person name="Yang Q."/>
            <person name="Guo P.Y."/>
            <person name="Liu S.W."/>
            <person name="Li F.N."/>
            <person name="Sun C.H."/>
        </authorList>
    </citation>
    <scope>NUCLEOTIDE SEQUENCE</scope>
    <source>
        <strain evidence="1">G463</strain>
    </source>
</reference>
<dbReference type="AlphaFoldDB" id="A0A927JCE8"/>
<dbReference type="InterPro" id="IPR026286">
    <property type="entry name" value="MaiA/AMDase"/>
</dbReference>
<comment type="caution">
    <text evidence="1">The sequence shown here is derived from an EMBL/GenBank/DDBJ whole genome shotgun (WGS) entry which is preliminary data.</text>
</comment>
<dbReference type="EMBL" id="JACYWE010000003">
    <property type="protein sequence ID" value="MBD8506072.1"/>
    <property type="molecule type" value="Genomic_DNA"/>
</dbReference>
<dbReference type="Gene3D" id="3.40.50.12500">
    <property type="match status" value="1"/>
</dbReference>
<protein>
    <submittedName>
        <fullName evidence="1">Maleate cis-trans isomerase</fullName>
    </submittedName>
</protein>
<name>A0A927JCE8_9ACTN</name>
<proteinExistence type="predicted"/>
<dbReference type="GO" id="GO:0016853">
    <property type="term" value="F:isomerase activity"/>
    <property type="evidence" value="ECO:0007669"/>
    <property type="project" value="UniProtKB-KW"/>
</dbReference>
<keyword evidence="1" id="KW-0413">Isomerase</keyword>
<dbReference type="InterPro" id="IPR053714">
    <property type="entry name" value="Iso_Racemase_Enz_sf"/>
</dbReference>
<dbReference type="PANTHER" id="PTHR40267">
    <property type="entry name" value="BLR3294 PROTEIN"/>
    <property type="match status" value="1"/>
</dbReference>
<organism evidence="1 2">
    <name type="scientific">Lolliginicoccus lacisalsi</name>
    <dbReference type="NCBI Taxonomy" id="2742202"/>
    <lineage>
        <taxon>Bacteria</taxon>
        <taxon>Bacillati</taxon>
        <taxon>Actinomycetota</taxon>
        <taxon>Actinomycetes</taxon>
        <taxon>Mycobacteriales</taxon>
        <taxon>Hoyosellaceae</taxon>
        <taxon>Lolliginicoccus</taxon>
    </lineage>
</organism>
<gene>
    <name evidence="1" type="ORF">HT102_06195</name>
</gene>
<keyword evidence="2" id="KW-1185">Reference proteome</keyword>